<dbReference type="PIRSF" id="PIRSF002888">
    <property type="entry name" value="FliM"/>
    <property type="match status" value="1"/>
</dbReference>
<dbReference type="CDD" id="cd17908">
    <property type="entry name" value="FliM"/>
    <property type="match status" value="1"/>
</dbReference>
<protein>
    <recommendedName>
        <fullName evidence="4">Flagellar motor switch protein FliM</fullName>
    </recommendedName>
</protein>
<dbReference type="GO" id="GO:0071978">
    <property type="term" value="P:bacterial-type flagellum-dependent swarming motility"/>
    <property type="evidence" value="ECO:0007669"/>
    <property type="project" value="TreeGrafter"/>
</dbReference>
<dbReference type="EMBL" id="JAHQCW010000057">
    <property type="protein sequence ID" value="MBU9739373.1"/>
    <property type="molecule type" value="Genomic_DNA"/>
</dbReference>
<dbReference type="Pfam" id="PF02154">
    <property type="entry name" value="FliM"/>
    <property type="match status" value="1"/>
</dbReference>
<keyword evidence="5" id="KW-1003">Cell membrane</keyword>
<dbReference type="GO" id="GO:0005886">
    <property type="term" value="C:plasma membrane"/>
    <property type="evidence" value="ECO:0007669"/>
    <property type="project" value="UniProtKB-SubCell"/>
</dbReference>
<dbReference type="GO" id="GO:0050918">
    <property type="term" value="P:positive chemotaxis"/>
    <property type="evidence" value="ECO:0007669"/>
    <property type="project" value="TreeGrafter"/>
</dbReference>
<dbReference type="GO" id="GO:0003774">
    <property type="term" value="F:cytoskeletal motor activity"/>
    <property type="evidence" value="ECO:0007669"/>
    <property type="project" value="InterPro"/>
</dbReference>
<keyword evidence="11" id="KW-0282">Flagellum</keyword>
<keyword evidence="11" id="KW-0966">Cell projection</keyword>
<comment type="caution">
    <text evidence="11">The sequence shown here is derived from an EMBL/GenBank/DDBJ whole genome shotgun (WGS) entry which is preliminary data.</text>
</comment>
<evidence type="ECO:0000256" key="4">
    <source>
        <dbReference type="ARBA" id="ARBA00021898"/>
    </source>
</evidence>
<dbReference type="SUPFAM" id="SSF101801">
    <property type="entry name" value="Surface presentation of antigens (SPOA)"/>
    <property type="match status" value="1"/>
</dbReference>
<keyword evidence="11" id="KW-0969">Cilium</keyword>
<comment type="subcellular location">
    <subcellularLocation>
        <location evidence="1">Bacterial flagellum basal body</location>
    </subcellularLocation>
    <subcellularLocation>
        <location evidence="2">Cell membrane</location>
        <topology evidence="2">Peripheral membrane protein</topology>
    </subcellularLocation>
</comment>
<dbReference type="InterPro" id="IPR036429">
    <property type="entry name" value="SpoA-like_sf"/>
</dbReference>
<dbReference type="InterPro" id="IPR001543">
    <property type="entry name" value="FliN-like_C"/>
</dbReference>
<keyword evidence="8" id="KW-0472">Membrane</keyword>
<dbReference type="Pfam" id="PF01052">
    <property type="entry name" value="FliMN_C"/>
    <property type="match status" value="1"/>
</dbReference>
<evidence type="ECO:0000256" key="6">
    <source>
        <dbReference type="ARBA" id="ARBA00022500"/>
    </source>
</evidence>
<accession>A0A949K1T9</accession>
<dbReference type="InterPro" id="IPR001689">
    <property type="entry name" value="Flag_FliM"/>
</dbReference>
<evidence type="ECO:0000313" key="11">
    <source>
        <dbReference type="EMBL" id="MBU9739373.1"/>
    </source>
</evidence>
<proteinExistence type="inferred from homology"/>
<dbReference type="AlphaFoldDB" id="A0A949K1T9"/>
<evidence type="ECO:0000256" key="5">
    <source>
        <dbReference type="ARBA" id="ARBA00022475"/>
    </source>
</evidence>
<organism evidence="11 12">
    <name type="scientific">Diplocloster agilis</name>
    <dbReference type="NCBI Taxonomy" id="2850323"/>
    <lineage>
        <taxon>Bacteria</taxon>
        <taxon>Bacillati</taxon>
        <taxon>Bacillota</taxon>
        <taxon>Clostridia</taxon>
        <taxon>Lachnospirales</taxon>
        <taxon>Lachnospiraceae</taxon>
        <taxon>Diplocloster</taxon>
    </lineage>
</organism>
<reference evidence="11" key="1">
    <citation type="submission" date="2021-06" db="EMBL/GenBank/DDBJ databases">
        <title>Description of novel taxa of the family Lachnospiraceae.</title>
        <authorList>
            <person name="Chaplin A.V."/>
            <person name="Sokolova S.R."/>
            <person name="Pikina A.P."/>
            <person name="Korzhanova M."/>
            <person name="Belova V."/>
            <person name="Korostin D."/>
            <person name="Efimov B.A."/>
        </authorList>
    </citation>
    <scope>NUCLEOTIDE SEQUENCE</scope>
    <source>
        <strain evidence="11">ASD5720</strain>
    </source>
</reference>
<evidence type="ECO:0000256" key="9">
    <source>
        <dbReference type="ARBA" id="ARBA00023143"/>
    </source>
</evidence>
<feature type="domain" description="Flagellar motor switch protein FliN-like C-terminal" evidence="10">
    <location>
        <begin position="226"/>
        <end position="295"/>
    </location>
</feature>
<sequence length="296" mass="33890">MIKTYDFKSPKKFTKERMSTVENLYDTFSRSLATYLTGLLQVYCEIHITRIVEKRYQEYSSQIEDRSLFGLVTLLPENKECNEAPLVMELDTALGFFMIERLLGGAGTEYDLHRDFTDIEKAILEYLLGRFSEFVGDAWQGYMGVEAHLTGLQTNPHLLQMSAPEDVVIMVELEVLLNDLSANIHIVMPAPNVEELTSKFGYKYAMNNLKQDDFKIRMRQQFIKQHLLESEVELRAILNTFALDAQEVMDLKVGDVIPIGKHLDTDIEVFVEDMACFEAKLGHTKLNKAVSISKVL</sequence>
<dbReference type="RefSeq" id="WP_158345399.1">
    <property type="nucleotide sequence ID" value="NZ_JAHQCW010000057.1"/>
</dbReference>
<comment type="similarity">
    <text evidence="3">Belongs to the FliM family.</text>
</comment>
<dbReference type="Gene3D" id="2.30.330.10">
    <property type="entry name" value="SpoA-like"/>
    <property type="match status" value="1"/>
</dbReference>
<evidence type="ECO:0000256" key="1">
    <source>
        <dbReference type="ARBA" id="ARBA00004117"/>
    </source>
</evidence>
<dbReference type="PANTHER" id="PTHR30034:SF6">
    <property type="entry name" value="YOP PROTEINS TRANSLOCATION PROTEIN Q"/>
    <property type="match status" value="1"/>
</dbReference>
<keyword evidence="9" id="KW-0975">Bacterial flagellum</keyword>
<evidence type="ECO:0000256" key="3">
    <source>
        <dbReference type="ARBA" id="ARBA00011049"/>
    </source>
</evidence>
<dbReference type="Proteomes" id="UP000712157">
    <property type="component" value="Unassembled WGS sequence"/>
</dbReference>
<gene>
    <name evidence="11" type="ORF">KTH89_22830</name>
</gene>
<evidence type="ECO:0000256" key="2">
    <source>
        <dbReference type="ARBA" id="ARBA00004202"/>
    </source>
</evidence>
<evidence type="ECO:0000259" key="10">
    <source>
        <dbReference type="Pfam" id="PF01052"/>
    </source>
</evidence>
<keyword evidence="7" id="KW-0283">Flagellar rotation</keyword>
<dbReference type="SUPFAM" id="SSF103039">
    <property type="entry name" value="CheC-like"/>
    <property type="match status" value="1"/>
</dbReference>
<name>A0A949K1T9_9FIRM</name>
<keyword evidence="6" id="KW-0145">Chemotaxis</keyword>
<evidence type="ECO:0000256" key="8">
    <source>
        <dbReference type="ARBA" id="ARBA00023136"/>
    </source>
</evidence>
<dbReference type="GO" id="GO:0009425">
    <property type="term" value="C:bacterial-type flagellum basal body"/>
    <property type="evidence" value="ECO:0007669"/>
    <property type="project" value="UniProtKB-SubCell"/>
</dbReference>
<keyword evidence="12" id="KW-1185">Reference proteome</keyword>
<evidence type="ECO:0000256" key="7">
    <source>
        <dbReference type="ARBA" id="ARBA00022779"/>
    </source>
</evidence>
<dbReference type="PANTHER" id="PTHR30034">
    <property type="entry name" value="FLAGELLAR MOTOR SWITCH PROTEIN FLIM"/>
    <property type="match status" value="1"/>
</dbReference>
<evidence type="ECO:0000313" key="12">
    <source>
        <dbReference type="Proteomes" id="UP000712157"/>
    </source>
</evidence>
<dbReference type="InterPro" id="IPR028976">
    <property type="entry name" value="CheC-like_sf"/>
</dbReference>
<dbReference type="Gene3D" id="3.40.1550.10">
    <property type="entry name" value="CheC-like"/>
    <property type="match status" value="1"/>
</dbReference>